<feature type="domain" description="HTH luxR-type" evidence="3">
    <location>
        <begin position="162"/>
        <end position="223"/>
    </location>
</feature>
<dbReference type="PANTHER" id="PTHR43214">
    <property type="entry name" value="TWO-COMPONENT RESPONSE REGULATOR"/>
    <property type="match status" value="1"/>
</dbReference>
<keyword evidence="2" id="KW-0597">Phosphoprotein</keyword>
<dbReference type="InterPro" id="IPR000792">
    <property type="entry name" value="Tscrpt_reg_LuxR_C"/>
</dbReference>
<dbReference type="OrthoDB" id="3679796at2"/>
<dbReference type="PRINTS" id="PR00038">
    <property type="entry name" value="HTHLUXR"/>
</dbReference>
<dbReference type="InterPro" id="IPR039420">
    <property type="entry name" value="WalR-like"/>
</dbReference>
<dbReference type="PROSITE" id="PS00622">
    <property type="entry name" value="HTH_LUXR_1"/>
    <property type="match status" value="1"/>
</dbReference>
<evidence type="ECO:0000259" key="4">
    <source>
        <dbReference type="PROSITE" id="PS50110"/>
    </source>
</evidence>
<evidence type="ECO:0000259" key="3">
    <source>
        <dbReference type="PROSITE" id="PS50043"/>
    </source>
</evidence>
<dbReference type="AlphaFoldDB" id="A0A5C4N5N0"/>
<evidence type="ECO:0000256" key="1">
    <source>
        <dbReference type="ARBA" id="ARBA00023125"/>
    </source>
</evidence>
<feature type="domain" description="Response regulatory" evidence="4">
    <location>
        <begin position="15"/>
        <end position="130"/>
    </location>
</feature>
<dbReference type="InterPro" id="IPR011006">
    <property type="entry name" value="CheY-like_superfamily"/>
</dbReference>
<dbReference type="SMART" id="SM00421">
    <property type="entry name" value="HTH_LUXR"/>
    <property type="match status" value="1"/>
</dbReference>
<dbReference type="InterPro" id="IPR001789">
    <property type="entry name" value="Sig_transdc_resp-reg_receiver"/>
</dbReference>
<name>A0A5C4N5N0_9RHOB</name>
<dbReference type="PROSITE" id="PS50043">
    <property type="entry name" value="HTH_LUXR_2"/>
    <property type="match status" value="1"/>
</dbReference>
<dbReference type="Gene3D" id="1.10.10.10">
    <property type="entry name" value="Winged helix-like DNA-binding domain superfamily/Winged helix DNA-binding domain"/>
    <property type="match status" value="1"/>
</dbReference>
<evidence type="ECO:0000313" key="6">
    <source>
        <dbReference type="Proteomes" id="UP000305709"/>
    </source>
</evidence>
<dbReference type="SUPFAM" id="SSF52172">
    <property type="entry name" value="CheY-like"/>
    <property type="match status" value="1"/>
</dbReference>
<dbReference type="CDD" id="cd06170">
    <property type="entry name" value="LuxR_C_like"/>
    <property type="match status" value="1"/>
</dbReference>
<gene>
    <name evidence="5" type="ORF">FHG71_22455</name>
</gene>
<organism evidence="5 6">
    <name type="scientific">Rubellimicrobium roseum</name>
    <dbReference type="NCBI Taxonomy" id="687525"/>
    <lineage>
        <taxon>Bacteria</taxon>
        <taxon>Pseudomonadati</taxon>
        <taxon>Pseudomonadota</taxon>
        <taxon>Alphaproteobacteria</taxon>
        <taxon>Rhodobacterales</taxon>
        <taxon>Roseobacteraceae</taxon>
        <taxon>Rubellimicrobium</taxon>
    </lineage>
</organism>
<dbReference type="Proteomes" id="UP000305709">
    <property type="component" value="Unassembled WGS sequence"/>
</dbReference>
<evidence type="ECO:0000256" key="2">
    <source>
        <dbReference type="PROSITE-ProRule" id="PRU00169"/>
    </source>
</evidence>
<accession>A0A5C4N5N0</accession>
<dbReference type="Pfam" id="PF00196">
    <property type="entry name" value="GerE"/>
    <property type="match status" value="1"/>
</dbReference>
<keyword evidence="6" id="KW-1185">Reference proteome</keyword>
<dbReference type="GO" id="GO:0003677">
    <property type="term" value="F:DNA binding"/>
    <property type="evidence" value="ECO:0007669"/>
    <property type="project" value="UniProtKB-KW"/>
</dbReference>
<dbReference type="SUPFAM" id="SSF46894">
    <property type="entry name" value="C-terminal effector domain of the bipartite response regulators"/>
    <property type="match status" value="1"/>
</dbReference>
<comment type="caution">
    <text evidence="5">The sequence shown here is derived from an EMBL/GenBank/DDBJ whole genome shotgun (WGS) entry which is preliminary data.</text>
</comment>
<protein>
    <submittedName>
        <fullName evidence="5">Response regulator transcription factor</fullName>
    </submittedName>
</protein>
<evidence type="ECO:0000313" key="5">
    <source>
        <dbReference type="EMBL" id="TNC59869.1"/>
    </source>
</evidence>
<sequence>MNLKTMRGKGQMHLRVVIMNECASASKSAADFIGQLAEIAVVAECTTAGEAILAAQCLEPHILLLDSSAPSRELPILQEIAKLGSRTKVAVLTSSERKSDVLTALRCGASGYILRSSGVSLEAALLNIHRLDVYVSPELGARVLFDLVQSREITIDPESNWLIAEGGRLTEREREVIALVRQGCRNKEIAIRLGIEEATVKHHLRNIFRKLRIRSRVELAALI</sequence>
<dbReference type="InterPro" id="IPR016032">
    <property type="entry name" value="Sig_transdc_resp-reg_C-effctor"/>
</dbReference>
<dbReference type="PROSITE" id="PS50110">
    <property type="entry name" value="RESPONSE_REGULATORY"/>
    <property type="match status" value="1"/>
</dbReference>
<dbReference type="GO" id="GO:0000160">
    <property type="term" value="P:phosphorelay signal transduction system"/>
    <property type="evidence" value="ECO:0007669"/>
    <property type="project" value="InterPro"/>
</dbReference>
<dbReference type="GO" id="GO:0006355">
    <property type="term" value="P:regulation of DNA-templated transcription"/>
    <property type="evidence" value="ECO:0007669"/>
    <property type="project" value="InterPro"/>
</dbReference>
<dbReference type="Gene3D" id="3.40.50.2300">
    <property type="match status" value="1"/>
</dbReference>
<proteinExistence type="predicted"/>
<keyword evidence="1" id="KW-0238">DNA-binding</keyword>
<dbReference type="EMBL" id="VDFV01000091">
    <property type="protein sequence ID" value="TNC59869.1"/>
    <property type="molecule type" value="Genomic_DNA"/>
</dbReference>
<dbReference type="InterPro" id="IPR036388">
    <property type="entry name" value="WH-like_DNA-bd_sf"/>
</dbReference>
<reference evidence="5 6" key="1">
    <citation type="submission" date="2019-06" db="EMBL/GenBank/DDBJ databases">
        <authorList>
            <person name="Jiang L."/>
        </authorList>
    </citation>
    <scope>NUCLEOTIDE SEQUENCE [LARGE SCALE GENOMIC DNA]</scope>
    <source>
        <strain evidence="5 6">YIM 48858</strain>
    </source>
</reference>
<feature type="modified residue" description="4-aspartylphosphate" evidence="2">
    <location>
        <position position="66"/>
    </location>
</feature>
<dbReference type="PANTHER" id="PTHR43214:SF38">
    <property type="entry name" value="NITRATE_NITRITE RESPONSE REGULATOR PROTEIN NARL"/>
    <property type="match status" value="1"/>
</dbReference>